<organism evidence="2 3">
    <name type="scientific">Candidatus Endonucleibacter bathymodioli</name>
    <dbReference type="NCBI Taxonomy" id="539814"/>
    <lineage>
        <taxon>Bacteria</taxon>
        <taxon>Pseudomonadati</taxon>
        <taxon>Pseudomonadota</taxon>
        <taxon>Gammaproteobacteria</taxon>
        <taxon>Oceanospirillales</taxon>
        <taxon>Endozoicomonadaceae</taxon>
        <taxon>Candidatus Endonucleibacter</taxon>
    </lineage>
</organism>
<gene>
    <name evidence="2" type="ORF">QS748_00700</name>
</gene>
<feature type="signal peptide" evidence="1">
    <location>
        <begin position="1"/>
        <end position="21"/>
    </location>
</feature>
<dbReference type="EMBL" id="JASXSV010000001">
    <property type="protein sequence ID" value="MDP0587791.1"/>
    <property type="molecule type" value="Genomic_DNA"/>
</dbReference>
<protein>
    <submittedName>
        <fullName evidence="2">Uncharacterized protein</fullName>
    </submittedName>
</protein>
<dbReference type="Proteomes" id="UP001178148">
    <property type="component" value="Unassembled WGS sequence"/>
</dbReference>
<accession>A0AA90SLH6</accession>
<sequence>MKWCKSFFLVFCCVFASSGFAEPPELADLTKLLCFLRDEIQGEQWLKWGKWAEQNSIVADTDDFSWTQYISKNWCFTEKPLTLEKCNEALRLFHRKKGIERWDQMDLSFVSNTELLKDLLDKVGVRAEISHSDDKYDWAIIPGGALFRVESRIKCFRTLYDKKCVEALILAGSDRRLSKVDNKNELLPALEEGQEVSMLYNLVNKDINTEMDGMFFMAISMLRPDINVESILIESAADLKSNALFDIANNAVRHGCLSVHNIPVREMAMRMSYAKGRDGSRATTMDNVATIYKDNPEIVTKKLALISTQPHAHYQEEIFKKEFNKLGGIKNVDITVCAQPISDSILLVEQLNALHQWLKESLPSS</sequence>
<comment type="caution">
    <text evidence="2">The sequence shown here is derived from an EMBL/GenBank/DDBJ whole genome shotgun (WGS) entry which is preliminary data.</text>
</comment>
<name>A0AA90SLH6_9GAMM</name>
<evidence type="ECO:0000313" key="3">
    <source>
        <dbReference type="Proteomes" id="UP001178148"/>
    </source>
</evidence>
<keyword evidence="1" id="KW-0732">Signal</keyword>
<evidence type="ECO:0000313" key="2">
    <source>
        <dbReference type="EMBL" id="MDP0587791.1"/>
    </source>
</evidence>
<reference evidence="2 3" key="1">
    <citation type="journal article" date="2023" name="bioRxiv">
        <title>An intranuclear bacterial parasite of deep-sea mussels expresses apoptosis inhibitors acquired from its host.</title>
        <authorList>
            <person name="Gonzalez Porras M.A."/>
            <person name="Assie A."/>
            <person name="Tietjen M."/>
            <person name="Violette M."/>
            <person name="Kleiner M."/>
            <person name="Gruber-Vodicka H."/>
            <person name="Dubilier N."/>
            <person name="Leisch N."/>
        </authorList>
    </citation>
    <scope>NUCLEOTIDE SEQUENCE [LARGE SCALE GENOMIC DNA]</scope>
    <source>
        <strain evidence="2">IAP13</strain>
    </source>
</reference>
<dbReference type="AlphaFoldDB" id="A0AA90SLH6"/>
<proteinExistence type="predicted"/>
<feature type="chain" id="PRO_5041700976" evidence="1">
    <location>
        <begin position="22"/>
        <end position="365"/>
    </location>
</feature>
<keyword evidence="3" id="KW-1185">Reference proteome</keyword>
<evidence type="ECO:0000256" key="1">
    <source>
        <dbReference type="SAM" id="SignalP"/>
    </source>
</evidence>